<proteinExistence type="predicted"/>
<name>A0A420J269_9PEZI</name>
<gene>
    <name evidence="1" type="ORF">GcM3_041025</name>
</gene>
<dbReference type="Proteomes" id="UP000283383">
    <property type="component" value="Unassembled WGS sequence"/>
</dbReference>
<keyword evidence="2" id="KW-1185">Reference proteome</keyword>
<protein>
    <submittedName>
        <fullName evidence="1">Uncharacterized protein</fullName>
    </submittedName>
</protein>
<accession>A0A420J269</accession>
<dbReference type="AlphaFoldDB" id="A0A420J269"/>
<evidence type="ECO:0000313" key="1">
    <source>
        <dbReference type="EMBL" id="RKF80853.1"/>
    </source>
</evidence>
<comment type="caution">
    <text evidence="1">The sequence shown here is derived from an EMBL/GenBank/DDBJ whole genome shotgun (WGS) entry which is preliminary data.</text>
</comment>
<dbReference type="EMBL" id="MCBQ01004175">
    <property type="protein sequence ID" value="RKF80853.1"/>
    <property type="molecule type" value="Genomic_DNA"/>
</dbReference>
<evidence type="ECO:0000313" key="2">
    <source>
        <dbReference type="Proteomes" id="UP000283383"/>
    </source>
</evidence>
<organism evidence="1 2">
    <name type="scientific">Golovinomyces cichoracearum</name>
    <dbReference type="NCBI Taxonomy" id="62708"/>
    <lineage>
        <taxon>Eukaryota</taxon>
        <taxon>Fungi</taxon>
        <taxon>Dikarya</taxon>
        <taxon>Ascomycota</taxon>
        <taxon>Pezizomycotina</taxon>
        <taxon>Leotiomycetes</taxon>
        <taxon>Erysiphales</taxon>
        <taxon>Erysiphaceae</taxon>
        <taxon>Golovinomyces</taxon>
    </lineage>
</organism>
<reference evidence="1 2" key="1">
    <citation type="journal article" date="2018" name="BMC Genomics">
        <title>Comparative genome analyses reveal sequence features reflecting distinct modes of host-adaptation between dicot and monocot powdery mildew.</title>
        <authorList>
            <person name="Wu Y."/>
            <person name="Ma X."/>
            <person name="Pan Z."/>
            <person name="Kale S.D."/>
            <person name="Song Y."/>
            <person name="King H."/>
            <person name="Zhang Q."/>
            <person name="Presley C."/>
            <person name="Deng X."/>
            <person name="Wei C.I."/>
            <person name="Xiao S."/>
        </authorList>
    </citation>
    <scope>NUCLEOTIDE SEQUENCE [LARGE SCALE GENOMIC DNA]</scope>
    <source>
        <strain evidence="1">UMSG3</strain>
    </source>
</reference>
<sequence>MARIRAKCHGVTESLFSAAKVTMQLKRCLKGKAELQYTKEKSNITRACLNTGIEDWCDELKFHLHLSPGVALEKLESLEYTIADIRRHKDLEDFVQADTYRTFPLCLTKNTRLNFNSRHWPHHLYATTGRDK</sequence>